<dbReference type="Proteomes" id="UP001158644">
    <property type="component" value="Unassembled WGS sequence"/>
</dbReference>
<feature type="transmembrane region" description="Helical" evidence="1">
    <location>
        <begin position="329"/>
        <end position="348"/>
    </location>
</feature>
<proteinExistence type="predicted"/>
<accession>A0ABD4YY07</accession>
<feature type="transmembrane region" description="Helical" evidence="1">
    <location>
        <begin position="183"/>
        <end position="203"/>
    </location>
</feature>
<protein>
    <recommendedName>
        <fullName evidence="4">Toxin coregulated pilus biosynthesis protein E</fullName>
    </recommendedName>
</protein>
<feature type="transmembrane region" description="Helical" evidence="1">
    <location>
        <begin position="121"/>
        <end position="147"/>
    </location>
</feature>
<reference evidence="2 3" key="1">
    <citation type="submission" date="2022-09" db="EMBL/GenBank/DDBJ databases">
        <title>Intensive care unit water sources are persistently colonized with multi-drug resistant bacteria and are the site of extensive horizontal gene transfer of antibiotic resistance genes.</title>
        <authorList>
            <person name="Diorio-Toth L."/>
        </authorList>
    </citation>
    <scope>NUCLEOTIDE SEQUENCE [LARGE SCALE GENOMIC DNA]</scope>
    <source>
        <strain evidence="2 3">GD03967</strain>
    </source>
</reference>
<sequence>MKIPFYFTRVGQAAKKFARARADWYEYLADMTEDTQGRRTFLSILDADSQRYGKSARGVLSGYWAHRIVETGELGRTLHRTLPPREVAEFVSLQTQGQAVFAGGLRDMAAVVRITARLRAILIGTLAVAAIMLFLVWVMVMLAVPYLTAPMLQDAMPDIRFELLSPSTQAFFDMAQWIRDKGIRLWLVSIALGVAVYLSFPYMDNSLRRWLDKWGPYRLYRDVQAIAVVSAAATAVKPRAGKVMQIRHAIELQLPGASRWLSRRLQAIQNRLDEAKKGAEIFDVGLLDREIYWYLEDLSNTLGLDAGLQKTRARMETTILKRVEDRAKVLRWAALIGAVLVMAGLFFWHQSVIMDMRNALMIDAM</sequence>
<keyword evidence="1" id="KW-0812">Transmembrane</keyword>
<evidence type="ECO:0000313" key="3">
    <source>
        <dbReference type="Proteomes" id="UP001158644"/>
    </source>
</evidence>
<gene>
    <name evidence="2" type="ORF">N5C72_19090</name>
</gene>
<comment type="caution">
    <text evidence="2">The sequence shown here is derived from an EMBL/GenBank/DDBJ whole genome shotgun (WGS) entry which is preliminary data.</text>
</comment>
<dbReference type="RefSeq" id="WP_279991547.1">
    <property type="nucleotide sequence ID" value="NZ_DALZLU010000006.1"/>
</dbReference>
<keyword evidence="1" id="KW-0472">Membrane</keyword>
<evidence type="ECO:0008006" key="4">
    <source>
        <dbReference type="Google" id="ProtNLM"/>
    </source>
</evidence>
<keyword evidence="1" id="KW-1133">Transmembrane helix</keyword>
<name>A0ABD4YY07_9BURK</name>
<organism evidence="2 3">
    <name type="scientific">Achromobacter mucicolens</name>
    <dbReference type="NCBI Taxonomy" id="1389922"/>
    <lineage>
        <taxon>Bacteria</taxon>
        <taxon>Pseudomonadati</taxon>
        <taxon>Pseudomonadota</taxon>
        <taxon>Betaproteobacteria</taxon>
        <taxon>Burkholderiales</taxon>
        <taxon>Alcaligenaceae</taxon>
        <taxon>Achromobacter</taxon>
    </lineage>
</organism>
<dbReference type="AlphaFoldDB" id="A0ABD4YY07"/>
<evidence type="ECO:0000256" key="1">
    <source>
        <dbReference type="SAM" id="Phobius"/>
    </source>
</evidence>
<evidence type="ECO:0000313" key="2">
    <source>
        <dbReference type="EMBL" id="MDH1180195.1"/>
    </source>
</evidence>
<dbReference type="EMBL" id="JAOBZK010000028">
    <property type="protein sequence ID" value="MDH1180195.1"/>
    <property type="molecule type" value="Genomic_DNA"/>
</dbReference>